<proteinExistence type="predicted"/>
<gene>
    <name evidence="2" type="ORF">FB192DRAFT_1403225</name>
</gene>
<dbReference type="AlphaFoldDB" id="A0A8H4B6K9"/>
<accession>A0A8H4B6K9</accession>
<dbReference type="EMBL" id="JAAECE010000011">
    <property type="protein sequence ID" value="KAF1796688.1"/>
    <property type="molecule type" value="Genomic_DNA"/>
</dbReference>
<feature type="transmembrane region" description="Helical" evidence="1">
    <location>
        <begin position="5"/>
        <end position="22"/>
    </location>
</feature>
<keyword evidence="1" id="KW-0472">Membrane</keyword>
<sequence>MRVIVLLLLMMMILVIVIMSIFRLRCSLYFDFNIFLFELDRIFAIQIFVIVCIFLSCSVVYIV</sequence>
<name>A0A8H4B6K9_MUCCL</name>
<evidence type="ECO:0000313" key="2">
    <source>
        <dbReference type="EMBL" id="KAF1796688.1"/>
    </source>
</evidence>
<protein>
    <submittedName>
        <fullName evidence="2">Uncharacterized protein</fullName>
    </submittedName>
</protein>
<reference evidence="2 3" key="1">
    <citation type="submission" date="2019-09" db="EMBL/GenBank/DDBJ databases">
        <authorList>
            <consortium name="DOE Joint Genome Institute"/>
            <person name="Mondo S.J."/>
            <person name="Navarro-Mendoza M.I."/>
            <person name="Perez-Arques C."/>
            <person name="Panchal S."/>
            <person name="Nicolas F.E."/>
            <person name="Ganguly P."/>
            <person name="Pangilinan J."/>
            <person name="Grigoriev I."/>
            <person name="Heitman J."/>
            <person name="Sanya K."/>
            <person name="Garre V."/>
        </authorList>
    </citation>
    <scope>NUCLEOTIDE SEQUENCE [LARGE SCALE GENOMIC DNA]</scope>
    <source>
        <strain evidence="2 3">MU402</strain>
    </source>
</reference>
<keyword evidence="1" id="KW-0812">Transmembrane</keyword>
<feature type="transmembrane region" description="Helical" evidence="1">
    <location>
        <begin position="42"/>
        <end position="62"/>
    </location>
</feature>
<evidence type="ECO:0000256" key="1">
    <source>
        <dbReference type="SAM" id="Phobius"/>
    </source>
</evidence>
<organism evidence="2 3">
    <name type="scientific">Mucor circinelloides f. lusitanicus</name>
    <name type="common">Mucor racemosus var. lusitanicus</name>
    <dbReference type="NCBI Taxonomy" id="29924"/>
    <lineage>
        <taxon>Eukaryota</taxon>
        <taxon>Fungi</taxon>
        <taxon>Fungi incertae sedis</taxon>
        <taxon>Mucoromycota</taxon>
        <taxon>Mucoromycotina</taxon>
        <taxon>Mucoromycetes</taxon>
        <taxon>Mucorales</taxon>
        <taxon>Mucorineae</taxon>
        <taxon>Mucoraceae</taxon>
        <taxon>Mucor</taxon>
    </lineage>
</organism>
<keyword evidence="1" id="KW-1133">Transmembrane helix</keyword>
<comment type="caution">
    <text evidence="2">The sequence shown here is derived from an EMBL/GenBank/DDBJ whole genome shotgun (WGS) entry which is preliminary data.</text>
</comment>
<dbReference type="Proteomes" id="UP000469890">
    <property type="component" value="Unassembled WGS sequence"/>
</dbReference>
<evidence type="ECO:0000313" key="3">
    <source>
        <dbReference type="Proteomes" id="UP000469890"/>
    </source>
</evidence>